<dbReference type="GO" id="GO:0016787">
    <property type="term" value="F:hydrolase activity"/>
    <property type="evidence" value="ECO:0007669"/>
    <property type="project" value="UniProtKB-KW"/>
</dbReference>
<dbReference type="SUPFAM" id="SSF53474">
    <property type="entry name" value="alpha/beta-Hydrolases"/>
    <property type="match status" value="1"/>
</dbReference>
<evidence type="ECO:0000313" key="4">
    <source>
        <dbReference type="Proteomes" id="UP000051035"/>
    </source>
</evidence>
<dbReference type="InterPro" id="IPR000073">
    <property type="entry name" value="AB_hydrolase_1"/>
</dbReference>
<dbReference type="AlphaFoldDB" id="A0A0S8JGH6"/>
<comment type="caution">
    <text evidence="3">The sequence shown here is derived from an EMBL/GenBank/DDBJ whole genome shotgun (WGS) entry which is preliminary data.</text>
</comment>
<dbReference type="PATRIC" id="fig|1703773.3.peg.129"/>
<dbReference type="Gene3D" id="3.40.50.1820">
    <property type="entry name" value="alpha/beta hydrolase"/>
    <property type="match status" value="1"/>
</dbReference>
<evidence type="ECO:0000259" key="2">
    <source>
        <dbReference type="Pfam" id="PF00561"/>
    </source>
</evidence>
<dbReference type="GO" id="GO:0016020">
    <property type="term" value="C:membrane"/>
    <property type="evidence" value="ECO:0007669"/>
    <property type="project" value="TreeGrafter"/>
</dbReference>
<reference evidence="3 4" key="1">
    <citation type="journal article" date="2015" name="Microbiome">
        <title>Genomic resolution of linkages in carbon, nitrogen, and sulfur cycling among widespread estuary sediment bacteria.</title>
        <authorList>
            <person name="Baker B.J."/>
            <person name="Lazar C.S."/>
            <person name="Teske A.P."/>
            <person name="Dick G.J."/>
        </authorList>
    </citation>
    <scope>NUCLEOTIDE SEQUENCE [LARGE SCALE GENOMIC DNA]</scope>
    <source>
        <strain evidence="3">SM1_40</strain>
    </source>
</reference>
<dbReference type="EMBL" id="LJVA01000098">
    <property type="protein sequence ID" value="KPL08640.1"/>
    <property type="molecule type" value="Genomic_DNA"/>
</dbReference>
<gene>
    <name evidence="3" type="ORF">AMJ71_07930</name>
</gene>
<sequence>MENLRKYGRPPFAVVVVHGGPGARGEMAPVARELASSRGVLEPLQTATSLEGQVEELRAALEKHADLPVTLIGFSWGAWLSFVFAARYPAFARKLIVVGSGPYEEKYAARILETRLGRLKDEERIEVRSVIDILDNPKAENRSSAFERLGVLFAKADAYDPIPGESIESGESVAVGAQADIFLGAWKDGAELRRSGKLLELGRQIECPVVAIHGEYDPHPAEGVRNPLCATLEDFRFVLLENCGHKPWVERNAGAEFFRILKQELR</sequence>
<keyword evidence="1 3" id="KW-0378">Hydrolase</keyword>
<dbReference type="Proteomes" id="UP000051035">
    <property type="component" value="Unassembled WGS sequence"/>
</dbReference>
<feature type="domain" description="AB hydrolase-1" evidence="2">
    <location>
        <begin position="50"/>
        <end position="246"/>
    </location>
</feature>
<proteinExistence type="predicted"/>
<accession>A0A0S8JGH6</accession>
<dbReference type="PANTHER" id="PTHR43798">
    <property type="entry name" value="MONOACYLGLYCEROL LIPASE"/>
    <property type="match status" value="1"/>
</dbReference>
<protein>
    <submittedName>
        <fullName evidence="3">Alpha/beta hydrolase</fullName>
    </submittedName>
</protein>
<dbReference type="Pfam" id="PF00561">
    <property type="entry name" value="Abhydrolase_1"/>
    <property type="match status" value="1"/>
</dbReference>
<dbReference type="InterPro" id="IPR029058">
    <property type="entry name" value="AB_hydrolase_fold"/>
</dbReference>
<organism evidence="3 4">
    <name type="scientific">candidate division TA06 bacterium SM1_40</name>
    <dbReference type="NCBI Taxonomy" id="1703773"/>
    <lineage>
        <taxon>Bacteria</taxon>
        <taxon>Bacteria division TA06</taxon>
    </lineage>
</organism>
<evidence type="ECO:0000256" key="1">
    <source>
        <dbReference type="ARBA" id="ARBA00022801"/>
    </source>
</evidence>
<evidence type="ECO:0000313" key="3">
    <source>
        <dbReference type="EMBL" id="KPL08640.1"/>
    </source>
</evidence>
<dbReference type="PANTHER" id="PTHR43798:SF31">
    <property type="entry name" value="AB HYDROLASE SUPERFAMILY PROTEIN YCLE"/>
    <property type="match status" value="1"/>
</dbReference>
<dbReference type="InterPro" id="IPR050266">
    <property type="entry name" value="AB_hydrolase_sf"/>
</dbReference>
<name>A0A0S8JGH6_UNCT6</name>